<name>A0A921TB27_9RHOB</name>
<dbReference type="NCBIfam" id="TIGR02276">
    <property type="entry name" value="beta_rpt_yvtn"/>
    <property type="match status" value="3"/>
</dbReference>
<dbReference type="PANTHER" id="PTHR47197:SF3">
    <property type="entry name" value="DIHYDRO-HEME D1 DEHYDROGENASE"/>
    <property type="match status" value="1"/>
</dbReference>
<gene>
    <name evidence="2" type="ORF">PMES_03098</name>
</gene>
<comment type="caution">
    <text evidence="2">The sequence shown here is derived from an EMBL/GenBank/DDBJ whole genome shotgun (WGS) entry which is preliminary data.</text>
</comment>
<evidence type="ECO:0008006" key="4">
    <source>
        <dbReference type="Google" id="ProtNLM"/>
    </source>
</evidence>
<feature type="signal peptide" evidence="1">
    <location>
        <begin position="1"/>
        <end position="30"/>
    </location>
</feature>
<feature type="chain" id="PRO_5037817208" description="YncE family protein" evidence="1">
    <location>
        <begin position="31"/>
        <end position="320"/>
    </location>
</feature>
<reference evidence="2" key="1">
    <citation type="submission" date="2013-03" db="EMBL/GenBank/DDBJ databases">
        <title>Genome Sequence of the Profundibacterium mesophilum strain KAUST100406-0324T from Red Sea, a novel genus in the family Rhodobacteraceae.</title>
        <authorList>
            <person name="Essack M."/>
            <person name="Alam I."/>
            <person name="Lafi F."/>
            <person name="Alawi W."/>
            <person name="Kamanu F."/>
            <person name="Al-Suwailem A."/>
            <person name="Lee O.O."/>
            <person name="Xu Y."/>
            <person name="Bajic V."/>
            <person name="Qian P.-Y."/>
            <person name="Archer J."/>
        </authorList>
    </citation>
    <scope>NUCLEOTIDE SEQUENCE</scope>
    <source>
        <strain evidence="2">KAUST100406-0324</strain>
    </source>
</reference>
<dbReference type="PANTHER" id="PTHR47197">
    <property type="entry name" value="PROTEIN NIRF"/>
    <property type="match status" value="1"/>
</dbReference>
<dbReference type="InterPro" id="IPR015943">
    <property type="entry name" value="WD40/YVTN_repeat-like_dom_sf"/>
</dbReference>
<evidence type="ECO:0000313" key="2">
    <source>
        <dbReference type="EMBL" id="KAF0674715.1"/>
    </source>
</evidence>
<keyword evidence="3" id="KW-1185">Reference proteome</keyword>
<dbReference type="InterPro" id="IPR011048">
    <property type="entry name" value="Haem_d1_sf"/>
</dbReference>
<protein>
    <recommendedName>
        <fullName evidence="4">YncE family protein</fullName>
    </recommendedName>
</protein>
<keyword evidence="1" id="KW-0732">Signal</keyword>
<dbReference type="InterPro" id="IPR011964">
    <property type="entry name" value="YVTN_b-propeller_repeat"/>
</dbReference>
<dbReference type="Proteomes" id="UP000698242">
    <property type="component" value="Unassembled WGS sequence"/>
</dbReference>
<dbReference type="InterPro" id="IPR051200">
    <property type="entry name" value="Host-pathogen_enzymatic-act"/>
</dbReference>
<dbReference type="SUPFAM" id="SSF51004">
    <property type="entry name" value="C-terminal (heme d1) domain of cytochrome cd1-nitrite reductase"/>
    <property type="match status" value="1"/>
</dbReference>
<dbReference type="AlphaFoldDB" id="A0A921TB27"/>
<dbReference type="EMBL" id="APKE01000036">
    <property type="protein sequence ID" value="KAF0674715.1"/>
    <property type="molecule type" value="Genomic_DNA"/>
</dbReference>
<sequence length="320" mass="33979">MPWWSALARPSNLPAFLWLALTLAASQGVAGDFAYVTNQGSEDLSIIDLDARKETARIPVPGKPAGVAASLDGIFTVSPEDKTVRRFGPDGAQLGAIRLDGGPIGIVHDPARGRLYVSDWYNARIWEIDARRMRLTGTLESGSAPAGLDISHSGRWLASADRDSNAVSLFDIGGSAPRRSIPVGSRPFGLAFDPRDRLFVANVGSDDVSVIDPRDGTQLALVPVGARPYGIAFAQGRAFVTNQYAGTLSVIDLETLEVSHTLEVGEYPEGVAVAGSDGPLVVANWFSNTVTLIDPRTLETLGEVETGDGPRAFGRFIIAP</sequence>
<evidence type="ECO:0000256" key="1">
    <source>
        <dbReference type="SAM" id="SignalP"/>
    </source>
</evidence>
<dbReference type="OrthoDB" id="195736at2"/>
<proteinExistence type="predicted"/>
<accession>A0A921TB27</accession>
<organism evidence="2 3">
    <name type="scientific">Profundibacterium mesophilum KAUST100406-0324</name>
    <dbReference type="NCBI Taxonomy" id="1037889"/>
    <lineage>
        <taxon>Bacteria</taxon>
        <taxon>Pseudomonadati</taxon>
        <taxon>Pseudomonadota</taxon>
        <taxon>Alphaproteobacteria</taxon>
        <taxon>Rhodobacterales</taxon>
        <taxon>Roseobacteraceae</taxon>
        <taxon>Profundibacterium</taxon>
    </lineage>
</organism>
<evidence type="ECO:0000313" key="3">
    <source>
        <dbReference type="Proteomes" id="UP000698242"/>
    </source>
</evidence>
<dbReference type="Gene3D" id="2.130.10.10">
    <property type="entry name" value="YVTN repeat-like/Quinoprotein amine dehydrogenase"/>
    <property type="match status" value="3"/>
</dbReference>